<evidence type="ECO:0000256" key="5">
    <source>
        <dbReference type="ARBA" id="ARBA00013200"/>
    </source>
</evidence>
<dbReference type="PANTHER" id="PTHR34148">
    <property type="entry name" value="ADENOSYLCOBINAMIDE-GDP RIBAZOLETRANSFERASE"/>
    <property type="match status" value="1"/>
</dbReference>
<dbReference type="Pfam" id="PF02654">
    <property type="entry name" value="CobS"/>
    <property type="match status" value="1"/>
</dbReference>
<keyword evidence="13 19" id="KW-0472">Membrane</keyword>
<dbReference type="RefSeq" id="WP_128751652.1">
    <property type="nucleotide sequence ID" value="NZ_CP035282.1"/>
</dbReference>
<comment type="subcellular location">
    <subcellularLocation>
        <location evidence="2 19">Cell membrane</location>
        <topology evidence="2 19">Multi-pass membrane protein</topology>
    </subcellularLocation>
</comment>
<evidence type="ECO:0000256" key="9">
    <source>
        <dbReference type="ARBA" id="ARBA00022679"/>
    </source>
</evidence>
<dbReference type="OrthoDB" id="9794626at2"/>
<name>A0A410Q8B9_9FIRM</name>
<dbReference type="HAMAP" id="MF_00719">
    <property type="entry name" value="CobS"/>
    <property type="match status" value="1"/>
</dbReference>
<keyword evidence="7 19" id="KW-1003">Cell membrane</keyword>
<sequence>MMKGFILAIQFLSRLPINISVDFNDKNLSRSTLFFPFVGMIIGTGAGLVYCLVSRVNMDIASFLAVLTLVILTGGLHLDGLGDTFDGFFSARTRERILEIMKDSRAGTYGVVAIVLDILLKYVIISNMKENVLPALVFSCGNGRLIAVIFMSFGKIARPGGLGDMFKKSNPKKYAFIGGIIYVLITFLVNPLYLIPLGISIFAAFLLALKTYRVIGGFTGDVYGAGIEITEIVSLLSFMYI</sequence>
<dbReference type="NCBIfam" id="TIGR00317">
    <property type="entry name" value="cobS"/>
    <property type="match status" value="1"/>
</dbReference>
<keyword evidence="11 19" id="KW-0460">Magnesium</keyword>
<dbReference type="GO" id="GO:0005886">
    <property type="term" value="C:plasma membrane"/>
    <property type="evidence" value="ECO:0007669"/>
    <property type="project" value="UniProtKB-SubCell"/>
</dbReference>
<evidence type="ECO:0000256" key="12">
    <source>
        <dbReference type="ARBA" id="ARBA00022989"/>
    </source>
</evidence>
<dbReference type="KEGG" id="spoa:EQM13_00810"/>
<evidence type="ECO:0000256" key="16">
    <source>
        <dbReference type="ARBA" id="ARBA00032853"/>
    </source>
</evidence>
<keyword evidence="12 19" id="KW-1133">Transmembrane helix</keyword>
<evidence type="ECO:0000256" key="17">
    <source>
        <dbReference type="ARBA" id="ARBA00048623"/>
    </source>
</evidence>
<evidence type="ECO:0000313" key="20">
    <source>
        <dbReference type="EMBL" id="QAT60213.1"/>
    </source>
</evidence>
<protein>
    <recommendedName>
        <fullName evidence="6 19">Adenosylcobinamide-GDP ribazoletransferase</fullName>
        <ecNumber evidence="5 19">2.7.8.26</ecNumber>
    </recommendedName>
    <alternativeName>
        <fullName evidence="16 19">Cobalamin synthase</fullName>
    </alternativeName>
    <alternativeName>
        <fullName evidence="15 19">Cobalamin-5'-phosphate synthase</fullName>
    </alternativeName>
</protein>
<comment type="similarity">
    <text evidence="4 19">Belongs to the CobS family.</text>
</comment>
<feature type="transmembrane region" description="Helical" evidence="19">
    <location>
        <begin position="32"/>
        <end position="53"/>
    </location>
</feature>
<comment type="cofactor">
    <cofactor evidence="1 19">
        <name>Mg(2+)</name>
        <dbReference type="ChEBI" id="CHEBI:18420"/>
    </cofactor>
</comment>
<dbReference type="EMBL" id="CP035282">
    <property type="protein sequence ID" value="QAT60213.1"/>
    <property type="molecule type" value="Genomic_DNA"/>
</dbReference>
<reference evidence="21" key="1">
    <citation type="submission" date="2019-01" db="EMBL/GenBank/DDBJ databases">
        <title>Draft genomes of a novel of Sporanaerobacter strains.</title>
        <authorList>
            <person name="Ma S."/>
        </authorList>
    </citation>
    <scope>NUCLEOTIDE SEQUENCE [LARGE SCALE GENOMIC DNA]</scope>
    <source>
        <strain evidence="21">NJN-17</strain>
    </source>
</reference>
<evidence type="ECO:0000256" key="11">
    <source>
        <dbReference type="ARBA" id="ARBA00022842"/>
    </source>
</evidence>
<dbReference type="GO" id="GO:0051073">
    <property type="term" value="F:adenosylcobinamide-GDP ribazoletransferase activity"/>
    <property type="evidence" value="ECO:0007669"/>
    <property type="project" value="UniProtKB-UniRule"/>
</dbReference>
<dbReference type="Proteomes" id="UP000287969">
    <property type="component" value="Chromosome"/>
</dbReference>
<evidence type="ECO:0000256" key="13">
    <source>
        <dbReference type="ARBA" id="ARBA00023136"/>
    </source>
</evidence>
<dbReference type="PANTHER" id="PTHR34148:SF1">
    <property type="entry name" value="ADENOSYLCOBINAMIDE-GDP RIBAZOLETRANSFERASE"/>
    <property type="match status" value="1"/>
</dbReference>
<keyword evidence="8 19" id="KW-0169">Cobalamin biosynthesis</keyword>
<evidence type="ECO:0000256" key="3">
    <source>
        <dbReference type="ARBA" id="ARBA00004663"/>
    </source>
</evidence>
<evidence type="ECO:0000256" key="1">
    <source>
        <dbReference type="ARBA" id="ARBA00001946"/>
    </source>
</evidence>
<dbReference type="AlphaFoldDB" id="A0A410Q8B9"/>
<dbReference type="EC" id="2.7.8.26" evidence="5 19"/>
<evidence type="ECO:0000256" key="18">
    <source>
        <dbReference type="ARBA" id="ARBA00049504"/>
    </source>
</evidence>
<evidence type="ECO:0000256" key="10">
    <source>
        <dbReference type="ARBA" id="ARBA00022692"/>
    </source>
</evidence>
<feature type="transmembrane region" description="Helical" evidence="19">
    <location>
        <begin position="174"/>
        <end position="207"/>
    </location>
</feature>
<dbReference type="InterPro" id="IPR003805">
    <property type="entry name" value="CobS"/>
</dbReference>
<dbReference type="GO" id="GO:0008818">
    <property type="term" value="F:cobalamin 5'-phosphate synthase activity"/>
    <property type="evidence" value="ECO:0007669"/>
    <property type="project" value="UniProtKB-UniRule"/>
</dbReference>
<comment type="function">
    <text evidence="14 19">Joins adenosylcobinamide-GDP and alpha-ribazole to generate adenosylcobalamin (Ado-cobalamin). Also synthesizes adenosylcobalamin 5'-phosphate from adenosylcobinamide-GDP and alpha-ribazole 5'-phosphate.</text>
</comment>
<evidence type="ECO:0000256" key="4">
    <source>
        <dbReference type="ARBA" id="ARBA00010561"/>
    </source>
</evidence>
<proteinExistence type="inferred from homology"/>
<evidence type="ECO:0000256" key="15">
    <source>
        <dbReference type="ARBA" id="ARBA00032605"/>
    </source>
</evidence>
<comment type="catalytic activity">
    <reaction evidence="17 19">
        <text>alpha-ribazole + adenosylcob(III)inamide-GDP = adenosylcob(III)alamin + GMP + H(+)</text>
        <dbReference type="Rhea" id="RHEA:16049"/>
        <dbReference type="ChEBI" id="CHEBI:10329"/>
        <dbReference type="ChEBI" id="CHEBI:15378"/>
        <dbReference type="ChEBI" id="CHEBI:18408"/>
        <dbReference type="ChEBI" id="CHEBI:58115"/>
        <dbReference type="ChEBI" id="CHEBI:60487"/>
        <dbReference type="EC" id="2.7.8.26"/>
    </reaction>
</comment>
<accession>A0A410Q8B9</accession>
<evidence type="ECO:0000313" key="21">
    <source>
        <dbReference type="Proteomes" id="UP000287969"/>
    </source>
</evidence>
<feature type="transmembrane region" description="Helical" evidence="19">
    <location>
        <begin position="132"/>
        <end position="154"/>
    </location>
</feature>
<evidence type="ECO:0000256" key="8">
    <source>
        <dbReference type="ARBA" id="ARBA00022573"/>
    </source>
</evidence>
<evidence type="ECO:0000256" key="6">
    <source>
        <dbReference type="ARBA" id="ARBA00015850"/>
    </source>
</evidence>
<evidence type="ECO:0000256" key="7">
    <source>
        <dbReference type="ARBA" id="ARBA00022475"/>
    </source>
</evidence>
<feature type="transmembrane region" description="Helical" evidence="19">
    <location>
        <begin position="60"/>
        <end position="78"/>
    </location>
</feature>
<dbReference type="UniPathway" id="UPA00148">
    <property type="reaction ID" value="UER00238"/>
</dbReference>
<comment type="catalytic activity">
    <reaction evidence="18 19">
        <text>alpha-ribazole 5'-phosphate + adenosylcob(III)inamide-GDP = adenosylcob(III)alamin 5'-phosphate + GMP + H(+)</text>
        <dbReference type="Rhea" id="RHEA:23560"/>
        <dbReference type="ChEBI" id="CHEBI:15378"/>
        <dbReference type="ChEBI" id="CHEBI:57918"/>
        <dbReference type="ChEBI" id="CHEBI:58115"/>
        <dbReference type="ChEBI" id="CHEBI:60487"/>
        <dbReference type="ChEBI" id="CHEBI:60493"/>
        <dbReference type="EC" id="2.7.8.26"/>
    </reaction>
</comment>
<feature type="transmembrane region" description="Helical" evidence="19">
    <location>
        <begin position="106"/>
        <end position="125"/>
    </location>
</feature>
<dbReference type="GO" id="GO:0009236">
    <property type="term" value="P:cobalamin biosynthetic process"/>
    <property type="evidence" value="ECO:0007669"/>
    <property type="project" value="UniProtKB-UniRule"/>
</dbReference>
<keyword evidence="21" id="KW-1185">Reference proteome</keyword>
<evidence type="ECO:0000256" key="2">
    <source>
        <dbReference type="ARBA" id="ARBA00004651"/>
    </source>
</evidence>
<keyword evidence="10 19" id="KW-0812">Transmembrane</keyword>
<comment type="pathway">
    <text evidence="3 19">Cofactor biosynthesis; adenosylcobalamin biosynthesis; adenosylcobalamin from cob(II)yrinate a,c-diamide: step 7/7.</text>
</comment>
<evidence type="ECO:0000256" key="19">
    <source>
        <dbReference type="HAMAP-Rule" id="MF_00719"/>
    </source>
</evidence>
<organism evidence="20 21">
    <name type="scientific">Acidilutibacter cellobiosedens</name>
    <dbReference type="NCBI Taxonomy" id="2507161"/>
    <lineage>
        <taxon>Bacteria</taxon>
        <taxon>Bacillati</taxon>
        <taxon>Bacillota</taxon>
        <taxon>Tissierellia</taxon>
        <taxon>Tissierellales</taxon>
        <taxon>Acidilutibacteraceae</taxon>
        <taxon>Acidilutibacter</taxon>
    </lineage>
</organism>
<keyword evidence="9 19" id="KW-0808">Transferase</keyword>
<evidence type="ECO:0000256" key="14">
    <source>
        <dbReference type="ARBA" id="ARBA00025228"/>
    </source>
</evidence>
<gene>
    <name evidence="19 20" type="primary">cobS</name>
    <name evidence="20" type="ORF">EQM13_00810</name>
</gene>